<comment type="function">
    <text evidence="6">May be involved in recombination.</text>
</comment>
<sequence>MWFRNLLPYRLDGAWGMSPGAFEKKLSERTLQPCTGLTAQTQGWVSPRDDDQLVYGQGRQLLFSLGTETKLLPSSVVKDAAKAKAAQIEARMGFKPGKKQMRELREQILSELLPKAFAKRRATRVWINPEAGWLIVDASSQKRGDEVLTLLRDTLGECPFYPLDTAQSPMTCMTAWLAKGDAPGKFSLDQDCEMKSGGDDPAAVRFAKHGLEGDDVRRHVKDGKSVTKLGMTWNDRIRFVLADPGIVRRVRFEMIEQDRAENEPQGNAEERFDADFTLMTGELTELMGGLMEALGGQKKD</sequence>
<evidence type="ECO:0000256" key="4">
    <source>
        <dbReference type="ARBA" id="ARBA00022490"/>
    </source>
</evidence>
<dbReference type="EMBL" id="SOBT01000009">
    <property type="protein sequence ID" value="TDU28709.1"/>
    <property type="molecule type" value="Genomic_DNA"/>
</dbReference>
<dbReference type="NCBIfam" id="NF001464">
    <property type="entry name" value="PRK00321.1-5"/>
    <property type="match status" value="1"/>
</dbReference>
<dbReference type="AlphaFoldDB" id="A0A4R7P5M7"/>
<dbReference type="NCBIfam" id="NF001463">
    <property type="entry name" value="PRK00321.1-4"/>
    <property type="match status" value="1"/>
</dbReference>
<accession>A0A4R7P5M7</accession>
<dbReference type="GO" id="GO:0003690">
    <property type="term" value="F:double-stranded DNA binding"/>
    <property type="evidence" value="ECO:0007669"/>
    <property type="project" value="TreeGrafter"/>
</dbReference>
<keyword evidence="5 6" id="KW-0233">DNA recombination</keyword>
<evidence type="ECO:0000256" key="2">
    <source>
        <dbReference type="ARBA" id="ARBA00008657"/>
    </source>
</evidence>
<dbReference type="OrthoDB" id="5290530at2"/>
<evidence type="ECO:0000256" key="6">
    <source>
        <dbReference type="HAMAP-Rule" id="MF_00194"/>
    </source>
</evidence>
<dbReference type="GO" id="GO:0043590">
    <property type="term" value="C:bacterial nucleoid"/>
    <property type="evidence" value="ECO:0007669"/>
    <property type="project" value="TreeGrafter"/>
</dbReference>
<evidence type="ECO:0000256" key="5">
    <source>
        <dbReference type="ARBA" id="ARBA00023172"/>
    </source>
</evidence>
<dbReference type="GO" id="GO:0006310">
    <property type="term" value="P:DNA recombination"/>
    <property type="evidence" value="ECO:0007669"/>
    <property type="project" value="UniProtKB-UniRule"/>
</dbReference>
<dbReference type="RefSeq" id="WP_133882237.1">
    <property type="nucleotide sequence ID" value="NZ_MWIN01000002.1"/>
</dbReference>
<comment type="similarity">
    <text evidence="2 6">Belongs to the RdgC family.</text>
</comment>
<dbReference type="GO" id="GO:0000018">
    <property type="term" value="P:regulation of DNA recombination"/>
    <property type="evidence" value="ECO:0007669"/>
    <property type="project" value="TreeGrafter"/>
</dbReference>
<dbReference type="Pfam" id="PF04381">
    <property type="entry name" value="RdgC"/>
    <property type="match status" value="1"/>
</dbReference>
<organism evidence="7 8">
    <name type="scientific">Panacagrimonas perspica</name>
    <dbReference type="NCBI Taxonomy" id="381431"/>
    <lineage>
        <taxon>Bacteria</taxon>
        <taxon>Pseudomonadati</taxon>
        <taxon>Pseudomonadota</taxon>
        <taxon>Gammaproteobacteria</taxon>
        <taxon>Nevskiales</taxon>
        <taxon>Nevskiaceae</taxon>
        <taxon>Panacagrimonas</taxon>
    </lineage>
</organism>
<dbReference type="GO" id="GO:0005737">
    <property type="term" value="C:cytoplasm"/>
    <property type="evidence" value="ECO:0007669"/>
    <property type="project" value="UniProtKB-UniRule"/>
</dbReference>
<evidence type="ECO:0000256" key="1">
    <source>
        <dbReference type="ARBA" id="ARBA00004453"/>
    </source>
</evidence>
<evidence type="ECO:0000313" key="7">
    <source>
        <dbReference type="EMBL" id="TDU28709.1"/>
    </source>
</evidence>
<reference evidence="7 8" key="1">
    <citation type="submission" date="2019-03" db="EMBL/GenBank/DDBJ databases">
        <title>Genomic Encyclopedia of Type Strains, Phase IV (KMG-IV): sequencing the most valuable type-strain genomes for metagenomic binning, comparative biology and taxonomic classification.</title>
        <authorList>
            <person name="Goeker M."/>
        </authorList>
    </citation>
    <scope>NUCLEOTIDE SEQUENCE [LARGE SCALE GENOMIC DNA]</scope>
    <source>
        <strain evidence="7 8">DSM 26377</strain>
    </source>
</reference>
<dbReference type="PANTHER" id="PTHR38103:SF1">
    <property type="entry name" value="RECOMBINATION-ASSOCIATED PROTEIN RDGC"/>
    <property type="match status" value="1"/>
</dbReference>
<comment type="subcellular location">
    <subcellularLocation>
        <location evidence="1 6">Cytoplasm</location>
        <location evidence="1 6">Nucleoid</location>
    </subcellularLocation>
</comment>
<evidence type="ECO:0000313" key="8">
    <source>
        <dbReference type="Proteomes" id="UP000295341"/>
    </source>
</evidence>
<dbReference type="HAMAP" id="MF_00194">
    <property type="entry name" value="RdgC"/>
    <property type="match status" value="1"/>
</dbReference>
<keyword evidence="8" id="KW-1185">Reference proteome</keyword>
<dbReference type="Proteomes" id="UP000295341">
    <property type="component" value="Unassembled WGS sequence"/>
</dbReference>
<protein>
    <recommendedName>
        <fullName evidence="3 6">Recombination-associated protein RdgC</fullName>
    </recommendedName>
</protein>
<proteinExistence type="inferred from homology"/>
<comment type="caution">
    <text evidence="7">The sequence shown here is derived from an EMBL/GenBank/DDBJ whole genome shotgun (WGS) entry which is preliminary data.</text>
</comment>
<dbReference type="PANTHER" id="PTHR38103">
    <property type="entry name" value="RECOMBINATION-ASSOCIATED PROTEIN RDGC"/>
    <property type="match status" value="1"/>
</dbReference>
<evidence type="ECO:0000256" key="3">
    <source>
        <dbReference type="ARBA" id="ARBA00022296"/>
    </source>
</evidence>
<gene>
    <name evidence="6" type="primary">rdgC</name>
    <name evidence="7" type="ORF">DFR24_3084</name>
</gene>
<dbReference type="InterPro" id="IPR007476">
    <property type="entry name" value="RdgC"/>
</dbReference>
<name>A0A4R7P5M7_9GAMM</name>
<keyword evidence="4 6" id="KW-0963">Cytoplasm</keyword>